<evidence type="ECO:0000256" key="8">
    <source>
        <dbReference type="ARBA" id="ARBA00022989"/>
    </source>
</evidence>
<keyword evidence="6 11" id="KW-0812">Transmembrane</keyword>
<evidence type="ECO:0000256" key="3">
    <source>
        <dbReference type="ARBA" id="ARBA00014962"/>
    </source>
</evidence>
<evidence type="ECO:0000256" key="2">
    <source>
        <dbReference type="ARBA" id="ARBA00006742"/>
    </source>
</evidence>
<dbReference type="Pfam" id="PF02699">
    <property type="entry name" value="YajC"/>
    <property type="match status" value="1"/>
</dbReference>
<keyword evidence="7" id="KW-0653">Protein transport</keyword>
<evidence type="ECO:0000256" key="1">
    <source>
        <dbReference type="ARBA" id="ARBA00004162"/>
    </source>
</evidence>
<keyword evidence="8 11" id="KW-1133">Transmembrane helix</keyword>
<comment type="subcellular location">
    <subcellularLocation>
        <location evidence="1">Cell membrane</location>
        <topology evidence="1">Single-pass membrane protein</topology>
    </subcellularLocation>
</comment>
<name>A0A1T4WP59_9BACT</name>
<evidence type="ECO:0000256" key="5">
    <source>
        <dbReference type="ARBA" id="ARBA00022475"/>
    </source>
</evidence>
<evidence type="ECO:0000256" key="6">
    <source>
        <dbReference type="ARBA" id="ARBA00022692"/>
    </source>
</evidence>
<dbReference type="PRINTS" id="PR01853">
    <property type="entry name" value="YAJCTRNLCASE"/>
</dbReference>
<keyword evidence="13" id="KW-1185">Reference proteome</keyword>
<dbReference type="InterPro" id="IPR003849">
    <property type="entry name" value="Preprotein_translocase_YajC"/>
</dbReference>
<gene>
    <name evidence="12" type="ORF">SAMN02745704_01173</name>
</gene>
<evidence type="ECO:0000256" key="9">
    <source>
        <dbReference type="ARBA" id="ARBA00023010"/>
    </source>
</evidence>
<evidence type="ECO:0000256" key="11">
    <source>
        <dbReference type="SAM" id="Phobius"/>
    </source>
</evidence>
<dbReference type="PANTHER" id="PTHR33909">
    <property type="entry name" value="SEC TRANSLOCON ACCESSORY COMPLEX SUBUNIT YAJC"/>
    <property type="match status" value="1"/>
</dbReference>
<reference evidence="12 13" key="1">
    <citation type="submission" date="2017-02" db="EMBL/GenBank/DDBJ databases">
        <authorList>
            <person name="Peterson S.W."/>
        </authorList>
    </citation>
    <scope>NUCLEOTIDE SEQUENCE [LARGE SCALE GENOMIC DNA]</scope>
    <source>
        <strain evidence="12 13">DSM 16080</strain>
    </source>
</reference>
<dbReference type="SMART" id="SM01323">
    <property type="entry name" value="YajC"/>
    <property type="match status" value="1"/>
</dbReference>
<keyword evidence="9" id="KW-0811">Translocation</keyword>
<feature type="transmembrane region" description="Helical" evidence="11">
    <location>
        <begin position="23"/>
        <end position="45"/>
    </location>
</feature>
<dbReference type="PANTHER" id="PTHR33909:SF1">
    <property type="entry name" value="SEC TRANSLOCON ACCESSORY COMPLEX SUBUNIT YAJC"/>
    <property type="match status" value="1"/>
</dbReference>
<protein>
    <recommendedName>
        <fullName evidence="3">Sec translocon accessory complex subunit YajC</fullName>
    </recommendedName>
</protein>
<dbReference type="AlphaFoldDB" id="A0A1T4WP59"/>
<organism evidence="12 13">
    <name type="scientific">Paucidesulfovibrio gracilis DSM 16080</name>
    <dbReference type="NCBI Taxonomy" id="1121449"/>
    <lineage>
        <taxon>Bacteria</taxon>
        <taxon>Pseudomonadati</taxon>
        <taxon>Thermodesulfobacteriota</taxon>
        <taxon>Desulfovibrionia</taxon>
        <taxon>Desulfovibrionales</taxon>
        <taxon>Desulfovibrionaceae</taxon>
        <taxon>Paucidesulfovibrio</taxon>
    </lineage>
</organism>
<dbReference type="STRING" id="1121449.SAMN02745704_01173"/>
<evidence type="ECO:0000313" key="13">
    <source>
        <dbReference type="Proteomes" id="UP000190027"/>
    </source>
</evidence>
<keyword evidence="5" id="KW-1003">Cell membrane</keyword>
<keyword evidence="4" id="KW-0813">Transport</keyword>
<evidence type="ECO:0000256" key="4">
    <source>
        <dbReference type="ARBA" id="ARBA00022448"/>
    </source>
</evidence>
<accession>A0A1T4WP59</accession>
<dbReference type="NCBIfam" id="TIGR00739">
    <property type="entry name" value="yajC"/>
    <property type="match status" value="1"/>
</dbReference>
<evidence type="ECO:0000256" key="10">
    <source>
        <dbReference type="ARBA" id="ARBA00023136"/>
    </source>
</evidence>
<dbReference type="Proteomes" id="UP000190027">
    <property type="component" value="Unassembled WGS sequence"/>
</dbReference>
<keyword evidence="10 11" id="KW-0472">Membrane</keyword>
<dbReference type="GO" id="GO:0005886">
    <property type="term" value="C:plasma membrane"/>
    <property type="evidence" value="ECO:0007669"/>
    <property type="project" value="UniProtKB-SubCell"/>
</dbReference>
<dbReference type="EMBL" id="FUYC01000003">
    <property type="protein sequence ID" value="SKA78658.1"/>
    <property type="molecule type" value="Genomic_DNA"/>
</dbReference>
<evidence type="ECO:0000256" key="7">
    <source>
        <dbReference type="ARBA" id="ARBA00022927"/>
    </source>
</evidence>
<comment type="similarity">
    <text evidence="2">Belongs to the YajC family.</text>
</comment>
<evidence type="ECO:0000313" key="12">
    <source>
        <dbReference type="EMBL" id="SKA78658.1"/>
    </source>
</evidence>
<proteinExistence type="inferred from homology"/>
<dbReference type="GO" id="GO:0015031">
    <property type="term" value="P:protein transport"/>
    <property type="evidence" value="ECO:0007669"/>
    <property type="project" value="UniProtKB-KW"/>
</dbReference>
<sequence>MFTSIAHAMGAQPGGQAAAPDGIAGLLAGPLPMLILMFAIFYFLLIRPQQKKAKQHKEMLAALKVGDKVMTGGGFYGRIKAIDQDVLTVELSENVEVKLNRGYIAGPSDTK</sequence>